<feature type="transmembrane region" description="Helical" evidence="1">
    <location>
        <begin position="371"/>
        <end position="390"/>
    </location>
</feature>
<dbReference type="EMBL" id="JACOFW010000002">
    <property type="protein sequence ID" value="MBC3806241.1"/>
    <property type="molecule type" value="Genomic_DNA"/>
</dbReference>
<proteinExistence type="predicted"/>
<feature type="transmembrane region" description="Helical" evidence="1">
    <location>
        <begin position="312"/>
        <end position="331"/>
    </location>
</feature>
<sequence length="622" mass="69203">MAIICLAVFFSKKVLLQGDIDEYVLMSDALGTHYSPDIQLNDIQRLQTLIPEMKGHLQLTVNGMQTDSQVPKPGFYRGMNGQVYAIHFFTYSALAAIPFQIFQKMGIAPIESFLFVNLSFILLLGICFFRFFDSQRKAFFSILLFLLSGGWSYCFWLGPETLSAASLCAAILLYLNGRPIFAGILIGLAATQNPPIILALAFVPLLRLVHDYQPSKNALLNVKQQFSIPAVLGLAIGVLLFLSSIGFNLWAFGVSNIIVKVATNTSLVSWERLVSFFFDLNQGMMIGFVGIWLGIVFLVVRLVKSQPDFLRYLALVVVTVLFSIALSLPALTTGNWNSGAIGMMRYAFWAGMPFLALFLMLWRQLESKNSSLLITVFVIQLLCAVSALRYNEIEFSPIAKAFVKHLPEFYNPEPEIFVERMTHRDGAELAIDQFYKFEYRGKASKILFHGSNANVDQQLCGKGLVLGLDNRYANAAQGWRYLNGNLHCVDARVIDFAAFSDTGKIQFSSGWSGIETGGGVWNGRWSDGDSSVITIPGNSQQKIAGVKLIGHYFGKNTRTRVVINGSDLGWFDLSQAPIIQFNASATGVKIDLKHEFPHEPSKTPQFPDGRRLSVFLQSLVIY</sequence>
<dbReference type="RefSeq" id="WP_186921160.1">
    <property type="nucleotide sequence ID" value="NZ_JACOFW010000002.1"/>
</dbReference>
<accession>A0ABR6X038</accession>
<evidence type="ECO:0000313" key="2">
    <source>
        <dbReference type="EMBL" id="MBC3806241.1"/>
    </source>
</evidence>
<keyword evidence="1" id="KW-1133">Transmembrane helix</keyword>
<feature type="transmembrane region" description="Helical" evidence="1">
    <location>
        <begin position="230"/>
        <end position="253"/>
    </location>
</feature>
<dbReference type="Proteomes" id="UP000648257">
    <property type="component" value="Unassembled WGS sequence"/>
</dbReference>
<keyword evidence="1" id="KW-0472">Membrane</keyword>
<protein>
    <submittedName>
        <fullName evidence="2">Uncharacterized protein</fullName>
    </submittedName>
</protein>
<feature type="transmembrane region" description="Helical" evidence="1">
    <location>
        <begin position="273"/>
        <end position="300"/>
    </location>
</feature>
<feature type="transmembrane region" description="Helical" evidence="1">
    <location>
        <begin position="343"/>
        <end position="362"/>
    </location>
</feature>
<keyword evidence="1" id="KW-0812">Transmembrane</keyword>
<feature type="transmembrane region" description="Helical" evidence="1">
    <location>
        <begin position="138"/>
        <end position="157"/>
    </location>
</feature>
<gene>
    <name evidence="2" type="ORF">H8K52_02640</name>
</gene>
<reference evidence="2 3" key="1">
    <citation type="submission" date="2020-08" db="EMBL/GenBank/DDBJ databases">
        <title>Novel species isolated from subtropical streams in China.</title>
        <authorList>
            <person name="Lu H."/>
        </authorList>
    </citation>
    <scope>NUCLEOTIDE SEQUENCE [LARGE SCALE GENOMIC DNA]</scope>
    <source>
        <strain evidence="2 3">KACC 16656</strain>
    </source>
</reference>
<evidence type="ECO:0000256" key="1">
    <source>
        <dbReference type="SAM" id="Phobius"/>
    </source>
</evidence>
<name>A0ABR6X038_9BURK</name>
<feature type="transmembrane region" description="Helical" evidence="1">
    <location>
        <begin position="114"/>
        <end position="132"/>
    </location>
</feature>
<comment type="caution">
    <text evidence="2">The sequence shown here is derived from an EMBL/GenBank/DDBJ whole genome shotgun (WGS) entry which is preliminary data.</text>
</comment>
<feature type="transmembrane region" description="Helical" evidence="1">
    <location>
        <begin position="83"/>
        <end position="102"/>
    </location>
</feature>
<keyword evidence="3" id="KW-1185">Reference proteome</keyword>
<evidence type="ECO:0000313" key="3">
    <source>
        <dbReference type="Proteomes" id="UP000648257"/>
    </source>
</evidence>
<organism evidence="2 3">
    <name type="scientific">Undibacterium seohonense</name>
    <dbReference type="NCBI Taxonomy" id="1344950"/>
    <lineage>
        <taxon>Bacteria</taxon>
        <taxon>Pseudomonadati</taxon>
        <taxon>Pseudomonadota</taxon>
        <taxon>Betaproteobacteria</taxon>
        <taxon>Burkholderiales</taxon>
        <taxon>Oxalobacteraceae</taxon>
        <taxon>Undibacterium</taxon>
    </lineage>
</organism>